<proteinExistence type="predicted"/>
<name>A0A1A8XGK0_9PROT</name>
<dbReference type="EMBL" id="FLQX01000008">
    <property type="protein sequence ID" value="SBT03487.1"/>
    <property type="molecule type" value="Genomic_DNA"/>
</dbReference>
<dbReference type="AlphaFoldDB" id="A0A1A8XGK0"/>
<dbReference type="Proteomes" id="UP000199169">
    <property type="component" value="Unassembled WGS sequence"/>
</dbReference>
<evidence type="ECO:0000313" key="2">
    <source>
        <dbReference type="Proteomes" id="UP000199169"/>
    </source>
</evidence>
<accession>A0A1A8XGK0</accession>
<protein>
    <submittedName>
        <fullName evidence="1">Uncharacterized protein</fullName>
    </submittedName>
</protein>
<keyword evidence="2" id="KW-1185">Reference proteome</keyword>
<organism evidence="1 2">
    <name type="scientific">Candidatus Accumulibacter aalborgensis</name>
    <dbReference type="NCBI Taxonomy" id="1860102"/>
    <lineage>
        <taxon>Bacteria</taxon>
        <taxon>Pseudomonadati</taxon>
        <taxon>Pseudomonadota</taxon>
        <taxon>Betaproteobacteria</taxon>
        <taxon>Candidatus Accumulibacter</taxon>
    </lineage>
</organism>
<dbReference type="STRING" id="1860102.ACCAA_1050002"/>
<evidence type="ECO:0000313" key="1">
    <source>
        <dbReference type="EMBL" id="SBT03487.1"/>
    </source>
</evidence>
<sequence length="117" mass="12294">MNTSIGAVLLVSVLVVACGQQKSDSKAMDAKVAAAPAAAPAPVAPGGMLLDYASDQVVQKFHSSSCEQLKAQKSEPQTEKAKMALEFLRNDSQARAAFLDKIAAPVLNKMFECGMIP</sequence>
<gene>
    <name evidence="1" type="ORF">ACCAA_1050002</name>
</gene>
<reference evidence="2" key="1">
    <citation type="submission" date="2016-06" db="EMBL/GenBank/DDBJ databases">
        <authorList>
            <person name="McIlroy S.J."/>
            <person name="Karst S.M."/>
            <person name="Albertsen M."/>
        </authorList>
    </citation>
    <scope>NUCLEOTIDE SEQUENCE [LARGE SCALE GENOMIC DNA]</scope>
</reference>
<dbReference type="RefSeq" id="WP_245754377.1">
    <property type="nucleotide sequence ID" value="NZ_FLQX01000008.1"/>
</dbReference>